<dbReference type="Pfam" id="PF00392">
    <property type="entry name" value="GntR"/>
    <property type="match status" value="1"/>
</dbReference>
<dbReference type="OrthoDB" id="362473at2"/>
<dbReference type="PROSITE" id="PS50949">
    <property type="entry name" value="HTH_GNTR"/>
    <property type="match status" value="1"/>
</dbReference>
<dbReference type="Gene3D" id="1.10.10.10">
    <property type="entry name" value="Winged helix-like DNA-binding domain superfamily/Winged helix DNA-binding domain"/>
    <property type="match status" value="1"/>
</dbReference>
<dbReference type="PANTHER" id="PTHR38445:SF6">
    <property type="entry name" value="GNTR-FAMILY TRANSCRIPTIONAL REGULATOR"/>
    <property type="match status" value="1"/>
</dbReference>
<comment type="caution">
    <text evidence="5">The sequence shown here is derived from an EMBL/GenBank/DDBJ whole genome shotgun (WGS) entry which is preliminary data.</text>
</comment>
<keyword evidence="2" id="KW-0238">DNA-binding</keyword>
<evidence type="ECO:0000256" key="3">
    <source>
        <dbReference type="ARBA" id="ARBA00023163"/>
    </source>
</evidence>
<feature type="domain" description="HTH gntR-type" evidence="4">
    <location>
        <begin position="7"/>
        <end position="75"/>
    </location>
</feature>
<dbReference type="PANTHER" id="PTHR38445">
    <property type="entry name" value="HTH-TYPE TRANSCRIPTIONAL REPRESSOR YTRA"/>
    <property type="match status" value="1"/>
</dbReference>
<dbReference type="InterPro" id="IPR000524">
    <property type="entry name" value="Tscrpt_reg_HTH_GntR"/>
</dbReference>
<keyword evidence="6" id="KW-1185">Reference proteome</keyword>
<proteinExistence type="predicted"/>
<dbReference type="CDD" id="cd07377">
    <property type="entry name" value="WHTH_GntR"/>
    <property type="match status" value="1"/>
</dbReference>
<reference evidence="5 6" key="1">
    <citation type="journal article" date="2015" name="Genome Announc.">
        <title>Expanding the biotechnology potential of lactobacilli through comparative genomics of 213 strains and associated genera.</title>
        <authorList>
            <person name="Sun Z."/>
            <person name="Harris H.M."/>
            <person name="McCann A."/>
            <person name="Guo C."/>
            <person name="Argimon S."/>
            <person name="Zhang W."/>
            <person name="Yang X."/>
            <person name="Jeffery I.B."/>
            <person name="Cooney J.C."/>
            <person name="Kagawa T.F."/>
            <person name="Liu W."/>
            <person name="Song Y."/>
            <person name="Salvetti E."/>
            <person name="Wrobel A."/>
            <person name="Rasinkangas P."/>
            <person name="Parkhill J."/>
            <person name="Rea M.C."/>
            <person name="O'Sullivan O."/>
            <person name="Ritari J."/>
            <person name="Douillard F.P."/>
            <person name="Paul Ross R."/>
            <person name="Yang R."/>
            <person name="Briner A.E."/>
            <person name="Felis G.E."/>
            <person name="de Vos W.M."/>
            <person name="Barrangou R."/>
            <person name="Klaenhammer T.R."/>
            <person name="Caufield P.W."/>
            <person name="Cui Y."/>
            <person name="Zhang H."/>
            <person name="O'Toole P.W."/>
        </authorList>
    </citation>
    <scope>NUCLEOTIDE SEQUENCE [LARGE SCALE GENOMIC DNA]</scope>
    <source>
        <strain evidence="5 6">DSM 16381</strain>
    </source>
</reference>
<dbReference type="InterPro" id="IPR036388">
    <property type="entry name" value="WH-like_DNA-bd_sf"/>
</dbReference>
<dbReference type="SMART" id="SM00345">
    <property type="entry name" value="HTH_GNTR"/>
    <property type="match status" value="1"/>
</dbReference>
<protein>
    <submittedName>
        <fullName evidence="5">Transcriptional regulator</fullName>
    </submittedName>
</protein>
<dbReference type="SUPFAM" id="SSF46785">
    <property type="entry name" value="Winged helix' DNA-binding domain"/>
    <property type="match status" value="1"/>
</dbReference>
<dbReference type="GO" id="GO:0003677">
    <property type="term" value="F:DNA binding"/>
    <property type="evidence" value="ECO:0007669"/>
    <property type="project" value="UniProtKB-KW"/>
</dbReference>
<dbReference type="GO" id="GO:0003700">
    <property type="term" value="F:DNA-binding transcription factor activity"/>
    <property type="evidence" value="ECO:0007669"/>
    <property type="project" value="InterPro"/>
</dbReference>
<gene>
    <name evidence="5" type="ORF">FD28_GL001089</name>
</gene>
<dbReference type="InterPro" id="IPR036390">
    <property type="entry name" value="WH_DNA-bd_sf"/>
</dbReference>
<evidence type="ECO:0000256" key="1">
    <source>
        <dbReference type="ARBA" id="ARBA00023015"/>
    </source>
</evidence>
<sequence length="124" mass="13894">MQFDDKVPIYIQIKNVLYQEMITGQLAPGAKLPAVRQLAVDLTVNVNTVQRALGEMMTAGIVTSQRGKGNFVTLEASRITQLKEQLVMTQVEQAYEQLHALNLTDEEIMASLKQYIAQRGQQDD</sequence>
<accession>A0A0R1UV05</accession>
<dbReference type="Proteomes" id="UP000051580">
    <property type="component" value="Unassembled WGS sequence"/>
</dbReference>
<evidence type="ECO:0000259" key="4">
    <source>
        <dbReference type="PROSITE" id="PS50949"/>
    </source>
</evidence>
<evidence type="ECO:0000313" key="6">
    <source>
        <dbReference type="Proteomes" id="UP000051580"/>
    </source>
</evidence>
<dbReference type="STRING" id="1423753.FD28_GL001089"/>
<dbReference type="EMBL" id="AZFS01000061">
    <property type="protein sequence ID" value="KRL93899.1"/>
    <property type="molecule type" value="Genomic_DNA"/>
</dbReference>
<dbReference type="PATRIC" id="fig|1423753.3.peg.1132"/>
<dbReference type="RefSeq" id="WP_057734935.1">
    <property type="nucleotide sequence ID" value="NZ_AZFS01000061.1"/>
</dbReference>
<name>A0A0R1UV05_9LACO</name>
<dbReference type="AlphaFoldDB" id="A0A0R1UV05"/>
<organism evidence="5 6">
    <name type="scientific">Levilactobacillus hammesii DSM 16381</name>
    <dbReference type="NCBI Taxonomy" id="1423753"/>
    <lineage>
        <taxon>Bacteria</taxon>
        <taxon>Bacillati</taxon>
        <taxon>Bacillota</taxon>
        <taxon>Bacilli</taxon>
        <taxon>Lactobacillales</taxon>
        <taxon>Lactobacillaceae</taxon>
        <taxon>Levilactobacillus</taxon>
    </lineage>
</organism>
<keyword evidence="1" id="KW-0805">Transcription regulation</keyword>
<evidence type="ECO:0000313" key="5">
    <source>
        <dbReference type="EMBL" id="KRL93899.1"/>
    </source>
</evidence>
<evidence type="ECO:0000256" key="2">
    <source>
        <dbReference type="ARBA" id="ARBA00023125"/>
    </source>
</evidence>
<keyword evidence="3" id="KW-0804">Transcription</keyword>